<dbReference type="Gene3D" id="3.80.10.10">
    <property type="entry name" value="Ribonuclease Inhibitor"/>
    <property type="match status" value="1"/>
</dbReference>
<evidence type="ECO:0000313" key="2">
    <source>
        <dbReference type="Proteomes" id="UP001497444"/>
    </source>
</evidence>
<reference evidence="1" key="1">
    <citation type="submission" date="2024-02" db="EMBL/GenBank/DDBJ databases">
        <authorList>
            <consortium name="ELIXIR-Norway"/>
            <consortium name="Elixir Norway"/>
        </authorList>
    </citation>
    <scope>NUCLEOTIDE SEQUENCE</scope>
</reference>
<dbReference type="EMBL" id="OZ020104">
    <property type="protein sequence ID" value="CAK9278898.1"/>
    <property type="molecule type" value="Genomic_DNA"/>
</dbReference>
<proteinExistence type="predicted"/>
<dbReference type="InterPro" id="IPR032675">
    <property type="entry name" value="LRR_dom_sf"/>
</dbReference>
<dbReference type="SUPFAM" id="SSF52047">
    <property type="entry name" value="RNI-like"/>
    <property type="match status" value="1"/>
</dbReference>
<sequence>MADASDTDAVQEASKILASSNVVVKSLSCEDWIRDQLRLEMTYHQCKANSNNNRLEEADVEGDIQRRWSLSRVDCLKELVPAIVKSTNLKALGWSFRTCEDPDVVEPLLQGLYTNHTIVEASFDVSTHDVVDKIVVMLCHNTSLKSFKLGGFHNLPISGFGKALGMNHTLEILDFHRVNHPCFTELDLEELVQPLIMDENGNQANSTLTSLTFTGGSFASSFAVSIAAMLRRNSSIKSLLLWSSLEIESDARELMQSLANNHSLETLDLRSTISFKPKVIVVLTHSDKDDGFVARAQDTITSLKNQFVEWVDVISKPIAVDGFSTQSASTVASFIEANITNVLERLPPVYKSKTFDEALDMFHEHIMKHIQDRCAAPNGCQGVALVEGVIRTECVKQQISFKQRQDQAILLEDLKQAILTIGSGYQHSWDELSEGGNVIMPVACEFAIKLLGRREIEDLVERGLKEGQIHEVHNAHWDKPTMVTREWAGPSSCTRLDSYLELKAKKHIVKVNTPHDAWTKRNRWQEDLQEHDPSPQHHTEIALSELAHEVRHLSTVVQDTHMLLRDEVLSRVVYKDAQGRKTGEMGWICKKHFNEGMRVGELEGFAC</sequence>
<dbReference type="PANTHER" id="PTHR47679">
    <property type="entry name" value="PROTEIN TORNADO 1"/>
    <property type="match status" value="1"/>
</dbReference>
<accession>A0ABP0XIF6</accession>
<keyword evidence="2" id="KW-1185">Reference proteome</keyword>
<dbReference type="PANTHER" id="PTHR47679:SF1">
    <property type="entry name" value="PROTEIN TORNADO 1"/>
    <property type="match status" value="1"/>
</dbReference>
<gene>
    <name evidence="1" type="ORF">CSSPJE1EN1_LOCUS24376</name>
</gene>
<evidence type="ECO:0000313" key="1">
    <source>
        <dbReference type="EMBL" id="CAK9278898.1"/>
    </source>
</evidence>
<organism evidence="1 2">
    <name type="scientific">Sphagnum jensenii</name>
    <dbReference type="NCBI Taxonomy" id="128206"/>
    <lineage>
        <taxon>Eukaryota</taxon>
        <taxon>Viridiplantae</taxon>
        <taxon>Streptophyta</taxon>
        <taxon>Embryophyta</taxon>
        <taxon>Bryophyta</taxon>
        <taxon>Sphagnophytina</taxon>
        <taxon>Sphagnopsida</taxon>
        <taxon>Sphagnales</taxon>
        <taxon>Sphagnaceae</taxon>
        <taxon>Sphagnum</taxon>
    </lineage>
</organism>
<name>A0ABP0XIF6_9BRYO</name>
<dbReference type="Proteomes" id="UP001497444">
    <property type="component" value="Chromosome 9"/>
</dbReference>
<protein>
    <submittedName>
        <fullName evidence="1">Uncharacterized protein</fullName>
    </submittedName>
</protein>